<dbReference type="Gene3D" id="3.40.30.10">
    <property type="entry name" value="Glutaredoxin"/>
    <property type="match status" value="1"/>
</dbReference>
<gene>
    <name evidence="2" type="ORF">BDU57DRAFT_204245</name>
</gene>
<evidence type="ECO:0000259" key="1">
    <source>
        <dbReference type="Pfam" id="PF01323"/>
    </source>
</evidence>
<dbReference type="PANTHER" id="PTHR13887">
    <property type="entry name" value="GLUTATHIONE S-TRANSFERASE KAPPA"/>
    <property type="match status" value="1"/>
</dbReference>
<dbReference type="OrthoDB" id="1930760at2759"/>
<dbReference type="InterPro" id="IPR001853">
    <property type="entry name" value="DSBA-like_thioredoxin_dom"/>
</dbReference>
<dbReference type="Pfam" id="PF01323">
    <property type="entry name" value="DSBA"/>
    <property type="match status" value="1"/>
</dbReference>
<evidence type="ECO:0000313" key="3">
    <source>
        <dbReference type="Proteomes" id="UP000800096"/>
    </source>
</evidence>
<dbReference type="SUPFAM" id="SSF52833">
    <property type="entry name" value="Thioredoxin-like"/>
    <property type="match status" value="1"/>
</dbReference>
<dbReference type="EMBL" id="ML979134">
    <property type="protein sequence ID" value="KAF1918591.1"/>
    <property type="molecule type" value="Genomic_DNA"/>
</dbReference>
<protein>
    <submittedName>
        <fullName evidence="2">Thioredoxin-like protein</fullName>
    </submittedName>
</protein>
<dbReference type="InterPro" id="IPR036249">
    <property type="entry name" value="Thioredoxin-like_sf"/>
</dbReference>
<dbReference type="PANTHER" id="PTHR13887:SF52">
    <property type="entry name" value="DSBA-LIKE THIOREDOXIN DOMAIN-CONTAINING PROTEIN"/>
    <property type="match status" value="1"/>
</dbReference>
<accession>A0A6A5QS41</accession>
<organism evidence="2 3">
    <name type="scientific">Ampelomyces quisqualis</name>
    <name type="common">Powdery mildew agent</name>
    <dbReference type="NCBI Taxonomy" id="50730"/>
    <lineage>
        <taxon>Eukaryota</taxon>
        <taxon>Fungi</taxon>
        <taxon>Dikarya</taxon>
        <taxon>Ascomycota</taxon>
        <taxon>Pezizomycotina</taxon>
        <taxon>Dothideomycetes</taxon>
        <taxon>Pleosporomycetidae</taxon>
        <taxon>Pleosporales</taxon>
        <taxon>Pleosporineae</taxon>
        <taxon>Phaeosphaeriaceae</taxon>
        <taxon>Ampelomyces</taxon>
    </lineage>
</organism>
<feature type="domain" description="DSBA-like thioredoxin" evidence="1">
    <location>
        <begin position="7"/>
        <end position="220"/>
    </location>
</feature>
<evidence type="ECO:0000313" key="2">
    <source>
        <dbReference type="EMBL" id="KAF1918591.1"/>
    </source>
</evidence>
<name>A0A6A5QS41_AMPQU</name>
<sequence length="228" mass="25558">MVYVSIITFTLDTICPWTYIAYLRLSHALATYRETNPSSPTTFILRIAPYQLYPDFSPAGKSKYEWHLTEKYHGDTDRMDKYMAYMSALGLDEGIALNFKKGVTANTLHAHRVLHILQEEYSPSHALLALESLYQQYFALGAHPSSPSTLLTACDAAGLGAEDARAMVEDEDRGMKGVQMAIREQTGNAVDSVPYVVFEGRRRDFTEVGAKTVDEYRKVLGQVEKEAS</sequence>
<dbReference type="GO" id="GO:0016491">
    <property type="term" value="F:oxidoreductase activity"/>
    <property type="evidence" value="ECO:0007669"/>
    <property type="project" value="InterPro"/>
</dbReference>
<dbReference type="AlphaFoldDB" id="A0A6A5QS41"/>
<proteinExistence type="predicted"/>
<reference evidence="2" key="1">
    <citation type="journal article" date="2020" name="Stud. Mycol.">
        <title>101 Dothideomycetes genomes: a test case for predicting lifestyles and emergence of pathogens.</title>
        <authorList>
            <person name="Haridas S."/>
            <person name="Albert R."/>
            <person name="Binder M."/>
            <person name="Bloem J."/>
            <person name="Labutti K."/>
            <person name="Salamov A."/>
            <person name="Andreopoulos B."/>
            <person name="Baker S."/>
            <person name="Barry K."/>
            <person name="Bills G."/>
            <person name="Bluhm B."/>
            <person name="Cannon C."/>
            <person name="Castanera R."/>
            <person name="Culley D."/>
            <person name="Daum C."/>
            <person name="Ezra D."/>
            <person name="Gonzalez J."/>
            <person name="Henrissat B."/>
            <person name="Kuo A."/>
            <person name="Liang C."/>
            <person name="Lipzen A."/>
            <person name="Lutzoni F."/>
            <person name="Magnuson J."/>
            <person name="Mondo S."/>
            <person name="Nolan M."/>
            <person name="Ohm R."/>
            <person name="Pangilinan J."/>
            <person name="Park H.-J."/>
            <person name="Ramirez L."/>
            <person name="Alfaro M."/>
            <person name="Sun H."/>
            <person name="Tritt A."/>
            <person name="Yoshinaga Y."/>
            <person name="Zwiers L.-H."/>
            <person name="Turgeon B."/>
            <person name="Goodwin S."/>
            <person name="Spatafora J."/>
            <person name="Crous P."/>
            <person name="Grigoriev I."/>
        </authorList>
    </citation>
    <scope>NUCLEOTIDE SEQUENCE</scope>
    <source>
        <strain evidence="2">HMLAC05119</strain>
    </source>
</reference>
<keyword evidence="3" id="KW-1185">Reference proteome</keyword>
<dbReference type="Proteomes" id="UP000800096">
    <property type="component" value="Unassembled WGS sequence"/>
</dbReference>